<evidence type="ECO:0000313" key="11">
    <source>
        <dbReference type="EMBL" id="RKO61802.1"/>
    </source>
</evidence>
<dbReference type="InterPro" id="IPR000223">
    <property type="entry name" value="Pept_S26A_signal_pept_1"/>
</dbReference>
<dbReference type="PANTHER" id="PTHR43390">
    <property type="entry name" value="SIGNAL PEPTIDASE I"/>
    <property type="match status" value="1"/>
</dbReference>
<feature type="transmembrane region" description="Helical" evidence="8">
    <location>
        <begin position="20"/>
        <end position="37"/>
    </location>
</feature>
<feature type="active site" evidence="7">
    <location>
        <position position="46"/>
    </location>
</feature>
<dbReference type="GO" id="GO:0006465">
    <property type="term" value="P:signal peptide processing"/>
    <property type="evidence" value="ECO:0007669"/>
    <property type="project" value="InterPro"/>
</dbReference>
<dbReference type="RefSeq" id="WP_147402805.1">
    <property type="nucleotide sequence ID" value="NZ_AZRV01000035.1"/>
</dbReference>
<dbReference type="InterPro" id="IPR019756">
    <property type="entry name" value="Pept_S26A_signal_pept_1_Ser-AS"/>
</dbReference>
<feature type="active site" evidence="7">
    <location>
        <position position="90"/>
    </location>
</feature>
<dbReference type="GO" id="GO:0004252">
    <property type="term" value="F:serine-type endopeptidase activity"/>
    <property type="evidence" value="ECO:0007669"/>
    <property type="project" value="InterPro"/>
</dbReference>
<dbReference type="PROSITE" id="PS00760">
    <property type="entry name" value="SPASE_I_2"/>
    <property type="match status" value="1"/>
</dbReference>
<dbReference type="Proteomes" id="UP000286235">
    <property type="component" value="Unassembled WGS sequence"/>
</dbReference>
<dbReference type="NCBIfam" id="TIGR02227">
    <property type="entry name" value="sigpep_I_bact"/>
    <property type="match status" value="1"/>
</dbReference>
<feature type="domain" description="Peptidase S26" evidence="10">
    <location>
        <begin position="17"/>
        <end position="171"/>
    </location>
</feature>
<evidence type="ECO:0000259" key="10">
    <source>
        <dbReference type="Pfam" id="PF10502"/>
    </source>
</evidence>
<evidence type="ECO:0000313" key="12">
    <source>
        <dbReference type="Proteomes" id="UP000286235"/>
    </source>
</evidence>
<evidence type="ECO:0000256" key="5">
    <source>
        <dbReference type="ARBA" id="ARBA00022670"/>
    </source>
</evidence>
<evidence type="ECO:0000256" key="6">
    <source>
        <dbReference type="ARBA" id="ARBA00022801"/>
    </source>
</evidence>
<evidence type="ECO:0000256" key="7">
    <source>
        <dbReference type="PIRSR" id="PIRSR600223-1"/>
    </source>
</evidence>
<evidence type="ECO:0000256" key="2">
    <source>
        <dbReference type="ARBA" id="ARBA00004401"/>
    </source>
</evidence>
<proteinExistence type="inferred from homology"/>
<comment type="caution">
    <text evidence="11">The sequence shown here is derived from an EMBL/GenBank/DDBJ whole genome shotgun (WGS) entry which is preliminary data.</text>
</comment>
<name>A0A420VDN3_9BACI</name>
<evidence type="ECO:0000256" key="8">
    <source>
        <dbReference type="RuleBase" id="RU003993"/>
    </source>
</evidence>
<dbReference type="GO" id="GO:0009003">
    <property type="term" value="F:signal peptidase activity"/>
    <property type="evidence" value="ECO:0007669"/>
    <property type="project" value="UniProtKB-EC"/>
</dbReference>
<organism evidence="11 12">
    <name type="scientific">Caldibacillus debilis GB1</name>
    <dbReference type="NCBI Taxonomy" id="1339248"/>
    <lineage>
        <taxon>Bacteria</taxon>
        <taxon>Bacillati</taxon>
        <taxon>Bacillota</taxon>
        <taxon>Bacilli</taxon>
        <taxon>Bacillales</taxon>
        <taxon>Bacillaceae</taxon>
        <taxon>Caldibacillus</taxon>
    </lineage>
</organism>
<dbReference type="AlphaFoldDB" id="A0A420VDN3"/>
<accession>A0A420VDN3</accession>
<evidence type="ECO:0000256" key="4">
    <source>
        <dbReference type="ARBA" id="ARBA00013208"/>
    </source>
</evidence>
<reference evidence="11 12" key="1">
    <citation type="submission" date="2013-12" db="EMBL/GenBank/DDBJ databases">
        <title>Genome and proteome characterization of Caldibacillus debilis GB1 derived from a cellulolytic aero-tolerant co-culture.</title>
        <authorList>
            <person name="Wushke S.T."/>
            <person name="Zhang X."/>
            <person name="Fristensky B."/>
            <person name="Wilkins J.A."/>
            <person name="Levin D.B."/>
            <person name="Sparling R."/>
        </authorList>
    </citation>
    <scope>NUCLEOTIDE SEQUENCE [LARGE SCALE GENOMIC DNA]</scope>
    <source>
        <strain evidence="11 12">GB1</strain>
    </source>
</reference>
<comment type="similarity">
    <text evidence="3 9">Belongs to the peptidase S26 family.</text>
</comment>
<dbReference type="SUPFAM" id="SSF51306">
    <property type="entry name" value="LexA/Signal peptidase"/>
    <property type="match status" value="1"/>
</dbReference>
<keyword evidence="6 8" id="KW-0378">Hydrolase</keyword>
<comment type="catalytic activity">
    <reaction evidence="1 8">
        <text>Cleavage of hydrophobic, N-terminal signal or leader sequences from secreted and periplasmic proteins.</text>
        <dbReference type="EC" id="3.4.21.89"/>
    </reaction>
</comment>
<evidence type="ECO:0000256" key="3">
    <source>
        <dbReference type="ARBA" id="ARBA00009370"/>
    </source>
</evidence>
<dbReference type="CDD" id="cd06530">
    <property type="entry name" value="S26_SPase_I"/>
    <property type="match status" value="1"/>
</dbReference>
<dbReference type="PANTHER" id="PTHR43390:SF1">
    <property type="entry name" value="CHLOROPLAST PROCESSING PEPTIDASE"/>
    <property type="match status" value="1"/>
</dbReference>
<sequence length="187" mass="21396">MTESAKNPISQAKKRWAETLLYVFIGLILAFLVRMVIEPTIVVGESMFPTLEDGQYLINYKLAYKTEEPEFGDIVIVEPEKAPTDGRLIKRVIGLPGDTVEIKNDELYLNGKKLEEPYIREPMKKTENLKVKLGKDEIFVMGDNRNNSLDSRFIGPINYKKEVRGKVVLRIFPFDQSFKDSIHSVGK</sequence>
<dbReference type="EC" id="3.4.21.89" evidence="4 8"/>
<dbReference type="InterPro" id="IPR019533">
    <property type="entry name" value="Peptidase_S26"/>
</dbReference>
<evidence type="ECO:0000256" key="1">
    <source>
        <dbReference type="ARBA" id="ARBA00000677"/>
    </source>
</evidence>
<dbReference type="Pfam" id="PF10502">
    <property type="entry name" value="Peptidase_S26"/>
    <property type="match status" value="1"/>
</dbReference>
<dbReference type="PROSITE" id="PS00761">
    <property type="entry name" value="SPASE_I_3"/>
    <property type="match status" value="1"/>
</dbReference>
<dbReference type="InterPro" id="IPR019758">
    <property type="entry name" value="Pept_S26A_signal_pept_1_CS"/>
</dbReference>
<dbReference type="Gene3D" id="2.10.109.10">
    <property type="entry name" value="Umud Fragment, subunit A"/>
    <property type="match status" value="1"/>
</dbReference>
<keyword evidence="5 8" id="KW-0645">Protease</keyword>
<keyword evidence="8" id="KW-0472">Membrane</keyword>
<dbReference type="GO" id="GO:0005886">
    <property type="term" value="C:plasma membrane"/>
    <property type="evidence" value="ECO:0007669"/>
    <property type="project" value="UniProtKB-SubCell"/>
</dbReference>
<protein>
    <recommendedName>
        <fullName evidence="4 8">Signal peptidase I</fullName>
        <ecNumber evidence="4 8">3.4.21.89</ecNumber>
    </recommendedName>
</protein>
<dbReference type="EMBL" id="AZRV01000035">
    <property type="protein sequence ID" value="RKO61802.1"/>
    <property type="molecule type" value="Genomic_DNA"/>
</dbReference>
<keyword evidence="8" id="KW-1133">Transmembrane helix</keyword>
<dbReference type="InterPro" id="IPR019757">
    <property type="entry name" value="Pept_S26A_signal_pept_1_Lys-AS"/>
</dbReference>
<comment type="subcellular location">
    <subcellularLocation>
        <location evidence="2">Cell membrane</location>
        <topology evidence="2">Single-pass type II membrane protein</topology>
    </subcellularLocation>
    <subcellularLocation>
        <location evidence="9">Membrane</location>
        <topology evidence="9">Single-pass type II membrane protein</topology>
    </subcellularLocation>
</comment>
<gene>
    <name evidence="11" type="ORF">Cdeb_01295</name>
</gene>
<keyword evidence="8" id="KW-0812">Transmembrane</keyword>
<dbReference type="PRINTS" id="PR00727">
    <property type="entry name" value="LEADERPTASE"/>
</dbReference>
<dbReference type="InterPro" id="IPR036286">
    <property type="entry name" value="LexA/Signal_pep-like_sf"/>
</dbReference>
<evidence type="ECO:0000256" key="9">
    <source>
        <dbReference type="RuleBase" id="RU362042"/>
    </source>
</evidence>
<keyword evidence="12" id="KW-1185">Reference proteome</keyword>
<dbReference type="PROSITE" id="PS00501">
    <property type="entry name" value="SPASE_I_1"/>
    <property type="match status" value="1"/>
</dbReference>